<dbReference type="RefSeq" id="WP_120375540.1">
    <property type="nucleotide sequence ID" value="NZ_RCHC01000007.1"/>
</dbReference>
<evidence type="ECO:0000313" key="1">
    <source>
        <dbReference type="EMBL" id="RLL22068.1"/>
    </source>
</evidence>
<keyword evidence="2" id="KW-1185">Reference proteome</keyword>
<dbReference type="Proteomes" id="UP000280271">
    <property type="component" value="Unassembled WGS sequence"/>
</dbReference>
<evidence type="ECO:0000313" key="2">
    <source>
        <dbReference type="Proteomes" id="UP000280271"/>
    </source>
</evidence>
<sequence length="417" mass="48906">MIDSIFEQYLLRQKNAWLERKSKGKEQPLELLSESETRYEKSAWLSKAIKQARHAITTHSSTFTHPDAKTSCFMFSAPQVNNGLLSTNNVNYENGFDLFGNAATDSFVKEIYLFLTEPVNEQTIWDHLKNESNEIKEFIKSYGLDFDEAKKALSKLMIDPEPPKTHKLLKQVYFPVENDYHLLSLLTPSVVTTELLQRLNLIRFNEISKQARSFKRDNKFSEYDYEDIFDLTEIALGGSKPQNVSVLNSQNAGRAYLLSSCPPVLEKRTVRLPKTDFFAQCLYRKNFQDSFIQLHKFMQLDLNNIDIRTAIRNIIQFVIDQVLLQGFKIREYYSEGWSQQDYYASLPKLQRVWLDQIYVTQREDDSEWRNELSEDIARWILRSYEKVINDVFKLGTGEINEVKQRVEKSLQQAKEFF</sequence>
<dbReference type="NCBIfam" id="TIGR02564">
    <property type="entry name" value="cas_Csy1"/>
    <property type="match status" value="1"/>
</dbReference>
<accession>A0ABX9TWI8</accession>
<protein>
    <submittedName>
        <fullName evidence="1">Type I-F CRISPR-associated protein Csy1</fullName>
    </submittedName>
</protein>
<name>A0ABX9TWI8_9GAMM</name>
<dbReference type="EMBL" id="RCHC01000007">
    <property type="protein sequence ID" value="RLL22068.1"/>
    <property type="molecule type" value="Genomic_DNA"/>
</dbReference>
<dbReference type="InterPro" id="IPR013397">
    <property type="entry name" value="CRISPR-assoc_prot_Csy1"/>
</dbReference>
<gene>
    <name evidence="1" type="primary">csy1</name>
    <name evidence="1" type="ORF">D9K81_07905</name>
</gene>
<proteinExistence type="predicted"/>
<organism evidence="1 2">
    <name type="scientific">Acinetobacter chengduensis</name>
    <dbReference type="NCBI Taxonomy" id="2420890"/>
    <lineage>
        <taxon>Bacteria</taxon>
        <taxon>Pseudomonadati</taxon>
        <taxon>Pseudomonadota</taxon>
        <taxon>Gammaproteobacteria</taxon>
        <taxon>Moraxellales</taxon>
        <taxon>Moraxellaceae</taxon>
        <taxon>Acinetobacter</taxon>
    </lineage>
</organism>
<reference evidence="1 2" key="1">
    <citation type="submission" date="2018-09" db="EMBL/GenBank/DDBJ databases">
        <title>The draft genome of Acinetobacter sp. strains.</title>
        <authorList>
            <person name="Qin J."/>
            <person name="Feng Y."/>
            <person name="Zong Z."/>
        </authorList>
    </citation>
    <scope>NUCLEOTIDE SEQUENCE [LARGE SCALE GENOMIC DNA]</scope>
    <source>
        <strain evidence="1 2">WCHAc060005</strain>
    </source>
</reference>
<comment type="caution">
    <text evidence="1">The sequence shown here is derived from an EMBL/GenBank/DDBJ whole genome shotgun (WGS) entry which is preliminary data.</text>
</comment>
<dbReference type="Pfam" id="PF09611">
    <property type="entry name" value="Cas_Csy1"/>
    <property type="match status" value="1"/>
</dbReference>